<evidence type="ECO:0000256" key="3">
    <source>
        <dbReference type="ARBA" id="ARBA00023163"/>
    </source>
</evidence>
<keyword evidence="2" id="KW-0238">DNA-binding</keyword>
<reference evidence="5 6" key="1">
    <citation type="submission" date="2015-09" db="EMBL/GenBank/DDBJ databases">
        <authorList>
            <consortium name="Pathogen Informatics"/>
        </authorList>
    </citation>
    <scope>NUCLEOTIDE SEQUENCE [LARGE SCALE GENOMIC DNA]</scope>
    <source>
        <strain evidence="5 6">2789STDY5608849</strain>
    </source>
</reference>
<organism evidence="5 6">
    <name type="scientific">Fusicatenibacter saccharivorans</name>
    <dbReference type="NCBI Taxonomy" id="1150298"/>
    <lineage>
        <taxon>Bacteria</taxon>
        <taxon>Bacillati</taxon>
        <taxon>Bacillota</taxon>
        <taxon>Clostridia</taxon>
        <taxon>Lachnospirales</taxon>
        <taxon>Lachnospiraceae</taxon>
        <taxon>Fusicatenibacter</taxon>
    </lineage>
</organism>
<dbReference type="SMART" id="SM00342">
    <property type="entry name" value="HTH_ARAC"/>
    <property type="match status" value="1"/>
</dbReference>
<name>A0A174IUR1_9FIRM</name>
<dbReference type="EMBL" id="CYYV01000019">
    <property type="protein sequence ID" value="CUO89836.1"/>
    <property type="molecule type" value="Genomic_DNA"/>
</dbReference>
<protein>
    <submittedName>
        <fullName evidence="5">Melibiose operon regulatory protein</fullName>
    </submittedName>
</protein>
<evidence type="ECO:0000313" key="5">
    <source>
        <dbReference type="EMBL" id="CUO89836.1"/>
    </source>
</evidence>
<dbReference type="GO" id="GO:0003700">
    <property type="term" value="F:DNA-binding transcription factor activity"/>
    <property type="evidence" value="ECO:0007669"/>
    <property type="project" value="InterPro"/>
</dbReference>
<keyword evidence="1" id="KW-0805">Transcription regulation</keyword>
<keyword evidence="3" id="KW-0804">Transcription</keyword>
<dbReference type="PANTHER" id="PTHR43280">
    <property type="entry name" value="ARAC-FAMILY TRANSCRIPTIONAL REGULATOR"/>
    <property type="match status" value="1"/>
</dbReference>
<dbReference type="AlphaFoldDB" id="A0A174IUR1"/>
<sequence>MNYVTFCKNYYAVTGIPTNLITEAGAIYSALSEQLHISTESPYPLYPSDYNPEFRFASPDIVYGSVQIEATGEYIILGPVFSVPVTDELVRSYMHDSATPLKYKEVIAEALASIPRLSHIQFCQHLVFLHQCVNHKEISVLKLLGQRAPQQLRQSQQHLKSITENMENKKMHNTYQFECELFQFVQNGNVNALQNFLKNNTLQLEEGRLAKTPIRHAKNLFIVTAIKTAVLGAIPGGVDIEKTYQLLDLYIQECEALQSLEKIQALQYSMILDFCQQAGETKIPAGISREVYTCMNFIRTHTNESISVNDVSDSIQKSTSYTMKKFKTELGFTIGAFITRCKLEEAKMLLTYSTKSLAEISSYLCFSSQPHFQSLFKKQYHMTPLEYRKKSGVMDTIRL</sequence>
<dbReference type="PROSITE" id="PS01124">
    <property type="entry name" value="HTH_ARAC_FAMILY_2"/>
    <property type="match status" value="1"/>
</dbReference>
<gene>
    <name evidence="5" type="primary">melR_4</name>
    <name evidence="5" type="ORF">ERS852406_03114</name>
</gene>
<evidence type="ECO:0000256" key="1">
    <source>
        <dbReference type="ARBA" id="ARBA00023015"/>
    </source>
</evidence>
<dbReference type="InterPro" id="IPR009057">
    <property type="entry name" value="Homeodomain-like_sf"/>
</dbReference>
<feature type="domain" description="HTH araC/xylS-type" evidence="4">
    <location>
        <begin position="292"/>
        <end position="390"/>
    </location>
</feature>
<dbReference type="PANTHER" id="PTHR43280:SF2">
    <property type="entry name" value="HTH-TYPE TRANSCRIPTIONAL REGULATOR EXSA"/>
    <property type="match status" value="1"/>
</dbReference>
<proteinExistence type="predicted"/>
<dbReference type="Pfam" id="PF12833">
    <property type="entry name" value="HTH_18"/>
    <property type="match status" value="1"/>
</dbReference>
<accession>A0A174IUR1</accession>
<evidence type="ECO:0000259" key="4">
    <source>
        <dbReference type="PROSITE" id="PS01124"/>
    </source>
</evidence>
<dbReference type="RefSeq" id="WP_055228582.1">
    <property type="nucleotide sequence ID" value="NZ_CAXSRP010000017.1"/>
</dbReference>
<dbReference type="InterPro" id="IPR018060">
    <property type="entry name" value="HTH_AraC"/>
</dbReference>
<evidence type="ECO:0000256" key="2">
    <source>
        <dbReference type="ARBA" id="ARBA00023125"/>
    </source>
</evidence>
<dbReference type="SUPFAM" id="SSF46689">
    <property type="entry name" value="Homeodomain-like"/>
    <property type="match status" value="1"/>
</dbReference>
<evidence type="ECO:0000313" key="6">
    <source>
        <dbReference type="Proteomes" id="UP000095706"/>
    </source>
</evidence>
<dbReference type="GO" id="GO:0043565">
    <property type="term" value="F:sequence-specific DNA binding"/>
    <property type="evidence" value="ECO:0007669"/>
    <property type="project" value="InterPro"/>
</dbReference>
<dbReference type="Proteomes" id="UP000095706">
    <property type="component" value="Unassembled WGS sequence"/>
</dbReference>
<dbReference type="Gene3D" id="1.10.10.60">
    <property type="entry name" value="Homeodomain-like"/>
    <property type="match status" value="1"/>
</dbReference>